<dbReference type="PROSITE" id="PS50977">
    <property type="entry name" value="HTH_TETR_2"/>
    <property type="match status" value="1"/>
</dbReference>
<evidence type="ECO:0000313" key="7">
    <source>
        <dbReference type="Proteomes" id="UP001244427"/>
    </source>
</evidence>
<organism evidence="6 7">
    <name type="scientific">Microbacterium natoriense</name>
    <dbReference type="NCBI Taxonomy" id="284570"/>
    <lineage>
        <taxon>Bacteria</taxon>
        <taxon>Bacillati</taxon>
        <taxon>Actinomycetota</taxon>
        <taxon>Actinomycetes</taxon>
        <taxon>Micrococcales</taxon>
        <taxon>Microbacteriaceae</taxon>
        <taxon>Microbacterium</taxon>
    </lineage>
</organism>
<feature type="domain" description="HTH tetR-type" evidence="5">
    <location>
        <begin position="10"/>
        <end position="70"/>
    </location>
</feature>
<dbReference type="Pfam" id="PF02909">
    <property type="entry name" value="TetR_C_1"/>
    <property type="match status" value="1"/>
</dbReference>
<accession>A0AAW8F2Z3</accession>
<feature type="DNA-binding region" description="H-T-H motif" evidence="4">
    <location>
        <begin position="33"/>
        <end position="52"/>
    </location>
</feature>
<reference evidence="6 7" key="1">
    <citation type="submission" date="2023-07" db="EMBL/GenBank/DDBJ databases">
        <title>Comparative genomics of wheat-associated soil bacteria to identify genetic determinants of phenazine resistance.</title>
        <authorList>
            <person name="Mouncey N."/>
        </authorList>
    </citation>
    <scope>NUCLEOTIDE SEQUENCE [LARGE SCALE GENOMIC DNA]</scope>
    <source>
        <strain evidence="6 7">W4I9-1</strain>
    </source>
</reference>
<dbReference type="GO" id="GO:0003700">
    <property type="term" value="F:DNA-binding transcription factor activity"/>
    <property type="evidence" value="ECO:0007669"/>
    <property type="project" value="TreeGrafter"/>
</dbReference>
<dbReference type="GO" id="GO:0045892">
    <property type="term" value="P:negative regulation of DNA-templated transcription"/>
    <property type="evidence" value="ECO:0007669"/>
    <property type="project" value="InterPro"/>
</dbReference>
<dbReference type="InterPro" id="IPR001647">
    <property type="entry name" value="HTH_TetR"/>
</dbReference>
<evidence type="ECO:0000256" key="3">
    <source>
        <dbReference type="ARBA" id="ARBA00023163"/>
    </source>
</evidence>
<gene>
    <name evidence="6" type="ORF">QFZ53_003783</name>
</gene>
<dbReference type="PANTHER" id="PTHR30055:SF151">
    <property type="entry name" value="TRANSCRIPTIONAL REGULATORY PROTEIN"/>
    <property type="match status" value="1"/>
</dbReference>
<proteinExistence type="predicted"/>
<keyword evidence="1" id="KW-0805">Transcription regulation</keyword>
<keyword evidence="7" id="KW-1185">Reference proteome</keyword>
<evidence type="ECO:0000256" key="2">
    <source>
        <dbReference type="ARBA" id="ARBA00023125"/>
    </source>
</evidence>
<dbReference type="InterPro" id="IPR050109">
    <property type="entry name" value="HTH-type_TetR-like_transc_reg"/>
</dbReference>
<evidence type="ECO:0000313" key="6">
    <source>
        <dbReference type="EMBL" id="MDQ0649587.1"/>
    </source>
</evidence>
<keyword evidence="2 4" id="KW-0238">DNA-binding</keyword>
<dbReference type="Gene3D" id="1.10.10.60">
    <property type="entry name" value="Homeodomain-like"/>
    <property type="match status" value="1"/>
</dbReference>
<dbReference type="PANTHER" id="PTHR30055">
    <property type="entry name" value="HTH-TYPE TRANSCRIPTIONAL REGULATOR RUTR"/>
    <property type="match status" value="1"/>
</dbReference>
<dbReference type="InterPro" id="IPR009057">
    <property type="entry name" value="Homeodomain-like_sf"/>
</dbReference>
<dbReference type="Proteomes" id="UP001244427">
    <property type="component" value="Unassembled WGS sequence"/>
</dbReference>
<dbReference type="Gene3D" id="1.10.357.10">
    <property type="entry name" value="Tetracycline Repressor, domain 2"/>
    <property type="match status" value="1"/>
</dbReference>
<dbReference type="Pfam" id="PF00440">
    <property type="entry name" value="TetR_N"/>
    <property type="match status" value="1"/>
</dbReference>
<protein>
    <submittedName>
        <fullName evidence="6">AcrR family transcriptional regulator</fullName>
    </submittedName>
</protein>
<dbReference type="SUPFAM" id="SSF46689">
    <property type="entry name" value="Homeodomain-like"/>
    <property type="match status" value="1"/>
</dbReference>
<evidence type="ECO:0000256" key="1">
    <source>
        <dbReference type="ARBA" id="ARBA00023015"/>
    </source>
</evidence>
<dbReference type="GO" id="GO:0000976">
    <property type="term" value="F:transcription cis-regulatory region binding"/>
    <property type="evidence" value="ECO:0007669"/>
    <property type="project" value="TreeGrafter"/>
</dbReference>
<sequence length="220" mass="23222">MASDKAATRVRLDRAMIIDAGMELAETGVASISVRDLGARLGADPTAIYRHFASKDALMSALLDELNGRAAASVGIPAEDWAGRLRALGEATLAAFMRYPAIGAEATTLTTHGPGELAAIELMLDALHRAGLRGQDLVRHYALLASHVLSVAAGIARARAGREVDTDDSPWIDAPLLADPRQFPLIAEHSVLLSDLKDREQFLLGIDVIIDAAARAAANA</sequence>
<name>A0AAW8F2Z3_9MICO</name>
<dbReference type="InterPro" id="IPR036271">
    <property type="entry name" value="Tet_transcr_reg_TetR-rel_C_sf"/>
</dbReference>
<keyword evidence="3" id="KW-0804">Transcription</keyword>
<dbReference type="AlphaFoldDB" id="A0AAW8F2Z3"/>
<comment type="caution">
    <text evidence="6">The sequence shown here is derived from an EMBL/GenBank/DDBJ whole genome shotgun (WGS) entry which is preliminary data.</text>
</comment>
<dbReference type="RefSeq" id="WP_292907654.1">
    <property type="nucleotide sequence ID" value="NZ_JAUSXV010000001.1"/>
</dbReference>
<dbReference type="InterPro" id="IPR004111">
    <property type="entry name" value="Repressor_TetR_C"/>
</dbReference>
<dbReference type="SUPFAM" id="SSF48498">
    <property type="entry name" value="Tetracyclin repressor-like, C-terminal domain"/>
    <property type="match status" value="1"/>
</dbReference>
<dbReference type="EMBL" id="JAUSXV010000001">
    <property type="protein sequence ID" value="MDQ0649587.1"/>
    <property type="molecule type" value="Genomic_DNA"/>
</dbReference>
<evidence type="ECO:0000259" key="5">
    <source>
        <dbReference type="PROSITE" id="PS50977"/>
    </source>
</evidence>
<evidence type="ECO:0000256" key="4">
    <source>
        <dbReference type="PROSITE-ProRule" id="PRU00335"/>
    </source>
</evidence>